<sequence length="68" mass="6100">MDVLHTAMGASTTARNGLSQAGGAKVMMGSAAAAAGVGLVIAGPVGCVLGAAGGAVMAAQGGTSGTVL</sequence>
<evidence type="ECO:0000313" key="2">
    <source>
        <dbReference type="Proteomes" id="UP000469452"/>
    </source>
</evidence>
<organism evidence="1 2">
    <name type="scientific">Aphanomyces astaci</name>
    <name type="common">Crayfish plague agent</name>
    <dbReference type="NCBI Taxonomy" id="112090"/>
    <lineage>
        <taxon>Eukaryota</taxon>
        <taxon>Sar</taxon>
        <taxon>Stramenopiles</taxon>
        <taxon>Oomycota</taxon>
        <taxon>Saprolegniomycetes</taxon>
        <taxon>Saprolegniales</taxon>
        <taxon>Verrucalvaceae</taxon>
        <taxon>Aphanomyces</taxon>
    </lineage>
</organism>
<accession>A0A6A5AUP3</accession>
<proteinExistence type="predicted"/>
<dbReference type="Proteomes" id="UP000469452">
    <property type="component" value="Unassembled WGS sequence"/>
</dbReference>
<dbReference type="AlphaFoldDB" id="A0A6A5AUP3"/>
<dbReference type="EMBL" id="VJMI01004653">
    <property type="protein sequence ID" value="KAF0772359.1"/>
    <property type="molecule type" value="Genomic_DNA"/>
</dbReference>
<feature type="non-terminal residue" evidence="1">
    <location>
        <position position="68"/>
    </location>
</feature>
<reference evidence="1 2" key="1">
    <citation type="submission" date="2019-06" db="EMBL/GenBank/DDBJ databases">
        <title>Genomics analysis of Aphanomyces spp. identifies a new class of oomycete effector associated with host adaptation.</title>
        <authorList>
            <person name="Gaulin E."/>
        </authorList>
    </citation>
    <scope>NUCLEOTIDE SEQUENCE [LARGE SCALE GENOMIC DNA]</scope>
    <source>
        <strain evidence="1 2">E</strain>
    </source>
</reference>
<protein>
    <submittedName>
        <fullName evidence="1">Uncharacterized protein</fullName>
    </submittedName>
</protein>
<comment type="caution">
    <text evidence="1">The sequence shown here is derived from an EMBL/GenBank/DDBJ whole genome shotgun (WGS) entry which is preliminary data.</text>
</comment>
<name>A0A6A5AUP3_APHAT</name>
<gene>
    <name evidence="1" type="ORF">AaE_002310</name>
</gene>
<evidence type="ECO:0000313" key="1">
    <source>
        <dbReference type="EMBL" id="KAF0772359.1"/>
    </source>
</evidence>